<dbReference type="Proteomes" id="UP000294853">
    <property type="component" value="Chromosome"/>
</dbReference>
<sequence>MRQRRRGAGRGGASRRRGPRHAHGARGRRGRGALPDRRDGVTSSSTSVDDPHWPSLLDAAARDVGIEAHYQPIVDLTRGVVVGYEALARFSEPGPRGPDQWFAAARAAGRLAELEAAALRAALRHRDALPVNTFLTVNLGPDVLTHPVVQRTLEEAGRLDGVFIELTEHAPIGSWQPLLEQLERLREAGALIAMDDAGAGHAGLNTMLRLRPDLIKLDRDLVTDVHQDEAKRVLLEMVGTLADRLDAWLLAEGIETWAETEVLARMGIPLGQGYFLARPAPPWAGLDPDTALKLMSLARESDASSLRYLLQTCATASADDPAASDSPGPVVVLDVHSRPVALRDATGVTTALWDDIKVNLDTPIAQAARRALTRTDGRWSELVVCTDNAGRYVGVVPMPSIVRHLAGEG</sequence>
<accession>A0A4P7IJ61</accession>
<name>A0A4P7IJ61_9ACTN</name>
<dbReference type="PANTHER" id="PTHR33121:SF76">
    <property type="entry name" value="SIGNALING PROTEIN"/>
    <property type="match status" value="1"/>
</dbReference>
<feature type="compositionally biased region" description="Basic residues" evidence="1">
    <location>
        <begin position="1"/>
        <end position="31"/>
    </location>
</feature>
<dbReference type="InterPro" id="IPR035919">
    <property type="entry name" value="EAL_sf"/>
</dbReference>
<dbReference type="OrthoDB" id="3278016at2"/>
<evidence type="ECO:0000313" key="4">
    <source>
        <dbReference type="Proteomes" id="UP000294853"/>
    </source>
</evidence>
<dbReference type="Gene3D" id="3.20.20.450">
    <property type="entry name" value="EAL domain"/>
    <property type="match status" value="1"/>
</dbReference>
<dbReference type="InterPro" id="IPR050706">
    <property type="entry name" value="Cyclic-di-GMP_PDE-like"/>
</dbReference>
<gene>
    <name evidence="3" type="ORF">EXE58_15645</name>
</gene>
<feature type="region of interest" description="Disordered" evidence="1">
    <location>
        <begin position="1"/>
        <end position="54"/>
    </location>
</feature>
<keyword evidence="4" id="KW-1185">Reference proteome</keyword>
<protein>
    <submittedName>
        <fullName evidence="3">EAL domain-containing protein</fullName>
    </submittedName>
</protein>
<evidence type="ECO:0000256" key="1">
    <source>
        <dbReference type="SAM" id="MobiDB-lite"/>
    </source>
</evidence>
<dbReference type="AlphaFoldDB" id="A0A4P7IJ61"/>
<dbReference type="SUPFAM" id="SSF141868">
    <property type="entry name" value="EAL domain-like"/>
    <property type="match status" value="1"/>
</dbReference>
<dbReference type="CDD" id="cd01948">
    <property type="entry name" value="EAL"/>
    <property type="match status" value="1"/>
</dbReference>
<proteinExistence type="predicted"/>
<feature type="domain" description="EAL" evidence="2">
    <location>
        <begin position="50"/>
        <end position="293"/>
    </location>
</feature>
<dbReference type="PANTHER" id="PTHR33121">
    <property type="entry name" value="CYCLIC DI-GMP PHOSPHODIESTERASE PDEF"/>
    <property type="match status" value="1"/>
</dbReference>
<dbReference type="KEGG" id="nsn:EXE58_15645"/>
<dbReference type="EMBL" id="CP038436">
    <property type="protein sequence ID" value="QBX56750.1"/>
    <property type="molecule type" value="Genomic_DNA"/>
</dbReference>
<dbReference type="PROSITE" id="PS50883">
    <property type="entry name" value="EAL"/>
    <property type="match status" value="1"/>
</dbReference>
<evidence type="ECO:0000259" key="2">
    <source>
        <dbReference type="PROSITE" id="PS50883"/>
    </source>
</evidence>
<organism evidence="3 4">
    <name type="scientific">Nocardioides seonyuensis</name>
    <dbReference type="NCBI Taxonomy" id="2518371"/>
    <lineage>
        <taxon>Bacteria</taxon>
        <taxon>Bacillati</taxon>
        <taxon>Actinomycetota</taxon>
        <taxon>Actinomycetes</taxon>
        <taxon>Propionibacteriales</taxon>
        <taxon>Nocardioidaceae</taxon>
        <taxon>Nocardioides</taxon>
    </lineage>
</organism>
<dbReference type="GO" id="GO:0071111">
    <property type="term" value="F:cyclic-guanylate-specific phosphodiesterase activity"/>
    <property type="evidence" value="ECO:0007669"/>
    <property type="project" value="InterPro"/>
</dbReference>
<reference evidence="3 4" key="1">
    <citation type="submission" date="2019-03" db="EMBL/GenBank/DDBJ databases">
        <title>Three New Species of Nocardioides, Nocardioides euryhalodurans sp. nov., Nocardioides seonyuensis sp. nov. and Nocardioides eburneoflavus sp. nov. Iolated from Soil.</title>
        <authorList>
            <person name="Roh S.G."/>
            <person name="Lee C."/>
            <person name="Kim M.-K."/>
            <person name="Kim S.B."/>
        </authorList>
    </citation>
    <scope>NUCLEOTIDE SEQUENCE [LARGE SCALE GENOMIC DNA]</scope>
    <source>
        <strain evidence="3 4">MMS17-SY207-3</strain>
    </source>
</reference>
<dbReference type="InterPro" id="IPR001633">
    <property type="entry name" value="EAL_dom"/>
</dbReference>
<evidence type="ECO:0000313" key="3">
    <source>
        <dbReference type="EMBL" id="QBX56750.1"/>
    </source>
</evidence>
<dbReference type="Pfam" id="PF00563">
    <property type="entry name" value="EAL"/>
    <property type="match status" value="1"/>
</dbReference>
<dbReference type="SMART" id="SM00052">
    <property type="entry name" value="EAL"/>
    <property type="match status" value="1"/>
</dbReference>